<dbReference type="Proteomes" id="UP000264960">
    <property type="component" value="Chromosome"/>
</dbReference>
<evidence type="ECO:0000313" key="1">
    <source>
        <dbReference type="EMBL" id="AVM23461.1"/>
    </source>
</evidence>
<dbReference type="AlphaFoldDB" id="A0AAD0MM04"/>
<gene>
    <name evidence="1" type="ORF">C5695_06320</name>
</gene>
<dbReference type="RefSeq" id="WP_117729999.1">
    <property type="nucleotide sequence ID" value="NZ_JBNILF010000001.1"/>
</dbReference>
<reference evidence="1 2" key="1">
    <citation type="submission" date="2018-02" db="EMBL/GenBank/DDBJ databases">
        <title>The complete genome of two Bacillus pumilus strains from Cuatro Cienegas, Coahuila, Mexico.</title>
        <authorList>
            <person name="Zarza E."/>
            <person name="Alcaraz L.D."/>
            <person name="Aguilar-Salinas B."/>
            <person name="Islas A."/>
            <person name="Olmedo-Alvarez G."/>
        </authorList>
    </citation>
    <scope>NUCLEOTIDE SEQUENCE [LARGE SCALE GENOMIC DNA]</scope>
    <source>
        <strain evidence="1 2">145</strain>
    </source>
</reference>
<accession>A0AAD0MM04</accession>
<protein>
    <submittedName>
        <fullName evidence="1">Uncharacterized protein</fullName>
    </submittedName>
</protein>
<organism evidence="1 2">
    <name type="scientific">Bacillus pumilus</name>
    <name type="common">Bacillus mesentericus</name>
    <dbReference type="NCBI Taxonomy" id="1408"/>
    <lineage>
        <taxon>Bacteria</taxon>
        <taxon>Bacillati</taxon>
        <taxon>Bacillota</taxon>
        <taxon>Bacilli</taxon>
        <taxon>Bacillales</taxon>
        <taxon>Bacillaceae</taxon>
        <taxon>Bacillus</taxon>
    </lineage>
</organism>
<name>A0AAD0MM04_BACPU</name>
<evidence type="ECO:0000313" key="2">
    <source>
        <dbReference type="Proteomes" id="UP000264960"/>
    </source>
</evidence>
<dbReference type="EMBL" id="CP027116">
    <property type="protein sequence ID" value="AVM23461.1"/>
    <property type="molecule type" value="Genomic_DNA"/>
</dbReference>
<proteinExistence type="predicted"/>
<sequence>MLVFPQLKEDNITMFTGANVIDDEQHLSGIRTLGDTSNGIYVRNGSSALLLRIQLGGFQEGSS</sequence>